<accession>A0A0K2UAL3</accession>
<evidence type="ECO:0000313" key="1">
    <source>
        <dbReference type="EMBL" id="CDW34972.1"/>
    </source>
</evidence>
<organism evidence="1">
    <name type="scientific">Lepeophtheirus salmonis</name>
    <name type="common">Salmon louse</name>
    <name type="synonym">Caligus salmonis</name>
    <dbReference type="NCBI Taxonomy" id="72036"/>
    <lineage>
        <taxon>Eukaryota</taxon>
        <taxon>Metazoa</taxon>
        <taxon>Ecdysozoa</taxon>
        <taxon>Arthropoda</taxon>
        <taxon>Crustacea</taxon>
        <taxon>Multicrustacea</taxon>
        <taxon>Hexanauplia</taxon>
        <taxon>Copepoda</taxon>
        <taxon>Siphonostomatoida</taxon>
        <taxon>Caligidae</taxon>
        <taxon>Lepeophtheirus</taxon>
    </lineage>
</organism>
<sequence length="32" mass="3935">MFSPLLKYTFFKNQFYYCQSEGPTVLRIRLKD</sequence>
<reference evidence="1" key="1">
    <citation type="submission" date="2014-05" db="EMBL/GenBank/DDBJ databases">
        <authorList>
            <person name="Chronopoulou M."/>
        </authorList>
    </citation>
    <scope>NUCLEOTIDE SEQUENCE</scope>
    <source>
        <tissue evidence="1">Whole organism</tissue>
    </source>
</reference>
<proteinExistence type="predicted"/>
<name>A0A0K2UAL3_LEPSM</name>
<protein>
    <submittedName>
        <fullName evidence="1">Uncharacterized protein</fullName>
    </submittedName>
</protein>
<dbReference type="EMBL" id="HACA01017611">
    <property type="protein sequence ID" value="CDW34972.1"/>
    <property type="molecule type" value="Transcribed_RNA"/>
</dbReference>
<dbReference type="AlphaFoldDB" id="A0A0K2UAL3"/>